<dbReference type="SUPFAM" id="SSF51126">
    <property type="entry name" value="Pectin lyase-like"/>
    <property type="match status" value="1"/>
</dbReference>
<keyword evidence="4" id="KW-0456">Lyase</keyword>
<dbReference type="InterPro" id="IPR012334">
    <property type="entry name" value="Pectin_lyas_fold"/>
</dbReference>
<proteinExistence type="predicted"/>
<organism evidence="4 5">
    <name type="scientific">Aquisphaera giovannonii</name>
    <dbReference type="NCBI Taxonomy" id="406548"/>
    <lineage>
        <taxon>Bacteria</taxon>
        <taxon>Pseudomonadati</taxon>
        <taxon>Planctomycetota</taxon>
        <taxon>Planctomycetia</taxon>
        <taxon>Isosphaerales</taxon>
        <taxon>Isosphaeraceae</taxon>
        <taxon>Aquisphaera</taxon>
    </lineage>
</organism>
<dbReference type="InterPro" id="IPR051550">
    <property type="entry name" value="SCF-Subunits/Alg-Epimerases"/>
</dbReference>
<dbReference type="KEGG" id="agv:OJF2_69210"/>
<dbReference type="InterPro" id="IPR006626">
    <property type="entry name" value="PbH1"/>
</dbReference>
<feature type="signal peptide" evidence="2">
    <location>
        <begin position="1"/>
        <end position="26"/>
    </location>
</feature>
<protein>
    <submittedName>
        <fullName evidence="4">Pectate lyase superfamily protein</fullName>
    </submittedName>
</protein>
<reference evidence="4 5" key="1">
    <citation type="submission" date="2019-08" db="EMBL/GenBank/DDBJ databases">
        <title>Deep-cultivation of Planctomycetes and their phenomic and genomic characterization uncovers novel biology.</title>
        <authorList>
            <person name="Wiegand S."/>
            <person name="Jogler M."/>
            <person name="Boedeker C."/>
            <person name="Pinto D."/>
            <person name="Vollmers J."/>
            <person name="Rivas-Marin E."/>
            <person name="Kohn T."/>
            <person name="Peeters S.H."/>
            <person name="Heuer A."/>
            <person name="Rast P."/>
            <person name="Oberbeckmann S."/>
            <person name="Bunk B."/>
            <person name="Jeske O."/>
            <person name="Meyerdierks A."/>
            <person name="Storesund J.E."/>
            <person name="Kallscheuer N."/>
            <person name="Luecker S."/>
            <person name="Lage O.M."/>
            <person name="Pohl T."/>
            <person name="Merkel B.J."/>
            <person name="Hornburger P."/>
            <person name="Mueller R.-W."/>
            <person name="Bruemmer F."/>
            <person name="Labrenz M."/>
            <person name="Spormann A.M."/>
            <person name="Op den Camp H."/>
            <person name="Overmann J."/>
            <person name="Amann R."/>
            <person name="Jetten M.S.M."/>
            <person name="Mascher T."/>
            <person name="Medema M.H."/>
            <person name="Devos D.P."/>
            <person name="Kaster A.-K."/>
            <person name="Ovreas L."/>
            <person name="Rohde M."/>
            <person name="Galperin M.Y."/>
            <person name="Jogler C."/>
        </authorList>
    </citation>
    <scope>NUCLEOTIDE SEQUENCE [LARGE SCALE GENOMIC DNA]</scope>
    <source>
        <strain evidence="4 5">OJF2</strain>
    </source>
</reference>
<evidence type="ECO:0000313" key="5">
    <source>
        <dbReference type="Proteomes" id="UP000324233"/>
    </source>
</evidence>
<dbReference type="AlphaFoldDB" id="A0A5B9WEK8"/>
<keyword evidence="5" id="KW-1185">Reference proteome</keyword>
<keyword evidence="1" id="KW-0677">Repeat</keyword>
<dbReference type="InterPro" id="IPR011050">
    <property type="entry name" value="Pectin_lyase_fold/virulence"/>
</dbReference>
<evidence type="ECO:0000313" key="4">
    <source>
        <dbReference type="EMBL" id="QEH38320.1"/>
    </source>
</evidence>
<dbReference type="EMBL" id="CP042997">
    <property type="protein sequence ID" value="QEH38320.1"/>
    <property type="molecule type" value="Genomic_DNA"/>
</dbReference>
<dbReference type="Gene3D" id="2.160.20.10">
    <property type="entry name" value="Single-stranded right-handed beta-helix, Pectin lyase-like"/>
    <property type="match status" value="1"/>
</dbReference>
<dbReference type="SMART" id="SM00710">
    <property type="entry name" value="PbH1"/>
    <property type="match status" value="8"/>
</dbReference>
<dbReference type="PANTHER" id="PTHR22990">
    <property type="entry name" value="F-BOX ONLY PROTEIN"/>
    <property type="match status" value="1"/>
</dbReference>
<feature type="chain" id="PRO_5023085048" evidence="2">
    <location>
        <begin position="27"/>
        <end position="427"/>
    </location>
</feature>
<dbReference type="Proteomes" id="UP000324233">
    <property type="component" value="Chromosome"/>
</dbReference>
<evidence type="ECO:0000259" key="3">
    <source>
        <dbReference type="Pfam" id="PF13229"/>
    </source>
</evidence>
<dbReference type="GO" id="GO:0016829">
    <property type="term" value="F:lyase activity"/>
    <property type="evidence" value="ECO:0007669"/>
    <property type="project" value="UniProtKB-KW"/>
</dbReference>
<sequence length="427" mass="44222" precursor="true">MSGRGPARAVGMIAAAALAMMAGAAAGGGTGRAEIRVGVRDGDIRGEDNRAIQAAVDHVSSLGGGTVRVGEGRYAMRNALRLRDGVRVVGVPGATILAACDGAETPLACDGDCNERQVTLGDPSAFRVGDGVSIQDQDCGAGFMVTTATLTARLDDRTFAISTPLYLDYMVSKKATARLASPVVGGWGVHDAAVEGLTIEGNRARRGKLDGCRGGGIYLFECRDVAIRGCVVRGYNGDGISFQVSTGVVVEGCTAEGNAGLGIHPGSGSQGPIVRDNRSIGNGGDGLFVCWRVKHGVFERNELRGNGGAGVSIGHKDTDNLFRGNSILGNGGAGILFRDELEAMGAHRNVFEGNRILDNGGSSANDTPAGIRIKGTHRDLVFRGNTIGSSREGTPKGVGILRGEGATGLRSEENRFQNVAREIETER</sequence>
<evidence type="ECO:0000256" key="1">
    <source>
        <dbReference type="ARBA" id="ARBA00022737"/>
    </source>
</evidence>
<gene>
    <name evidence="4" type="ORF">OJF2_69210</name>
</gene>
<dbReference type="Pfam" id="PF13229">
    <property type="entry name" value="Beta_helix"/>
    <property type="match status" value="1"/>
</dbReference>
<feature type="domain" description="Right handed beta helix" evidence="3">
    <location>
        <begin position="205"/>
        <end position="336"/>
    </location>
</feature>
<dbReference type="RefSeq" id="WP_148597773.1">
    <property type="nucleotide sequence ID" value="NZ_CP042997.1"/>
</dbReference>
<name>A0A5B9WEK8_9BACT</name>
<dbReference type="PANTHER" id="PTHR22990:SF15">
    <property type="entry name" value="F-BOX ONLY PROTEIN 10"/>
    <property type="match status" value="1"/>
</dbReference>
<dbReference type="InterPro" id="IPR039448">
    <property type="entry name" value="Beta_helix"/>
</dbReference>
<accession>A0A5B9WEK8</accession>
<keyword evidence="2" id="KW-0732">Signal</keyword>
<dbReference type="OrthoDB" id="211073at2"/>
<evidence type="ECO:0000256" key="2">
    <source>
        <dbReference type="SAM" id="SignalP"/>
    </source>
</evidence>